<dbReference type="InterPro" id="IPR000073">
    <property type="entry name" value="AB_hydrolase_1"/>
</dbReference>
<feature type="chain" id="PRO_5045740186" evidence="1">
    <location>
        <begin position="22"/>
        <end position="283"/>
    </location>
</feature>
<feature type="domain" description="AB hydrolase-1" evidence="2">
    <location>
        <begin position="31"/>
        <end position="269"/>
    </location>
</feature>
<dbReference type="GO" id="GO:0016787">
    <property type="term" value="F:hydrolase activity"/>
    <property type="evidence" value="ECO:0007669"/>
    <property type="project" value="UniProtKB-KW"/>
</dbReference>
<dbReference type="InterPro" id="IPR050266">
    <property type="entry name" value="AB_hydrolase_sf"/>
</dbReference>
<dbReference type="Pfam" id="PF00561">
    <property type="entry name" value="Abhydrolase_1"/>
    <property type="match status" value="1"/>
</dbReference>
<reference evidence="3" key="1">
    <citation type="submission" date="2022-10" db="EMBL/GenBank/DDBJ databases">
        <title>Rhodococcus sp.75.</title>
        <authorList>
            <person name="Sun M."/>
        </authorList>
    </citation>
    <scope>NUCLEOTIDE SEQUENCE</scope>
    <source>
        <strain evidence="3">75</strain>
    </source>
</reference>
<evidence type="ECO:0000256" key="1">
    <source>
        <dbReference type="SAM" id="SignalP"/>
    </source>
</evidence>
<keyword evidence="3" id="KW-0378">Hydrolase</keyword>
<protein>
    <submittedName>
        <fullName evidence="3">Alpha/beta hydrolase</fullName>
    </submittedName>
</protein>
<evidence type="ECO:0000313" key="3">
    <source>
        <dbReference type="EMBL" id="UZJ26343.1"/>
    </source>
</evidence>
<organism evidence="3 4">
    <name type="scientific">Rhodococcus antarcticus</name>
    <dbReference type="NCBI Taxonomy" id="2987751"/>
    <lineage>
        <taxon>Bacteria</taxon>
        <taxon>Bacillati</taxon>
        <taxon>Actinomycetota</taxon>
        <taxon>Actinomycetes</taxon>
        <taxon>Mycobacteriales</taxon>
        <taxon>Nocardiaceae</taxon>
        <taxon>Rhodococcus</taxon>
    </lineage>
</organism>
<dbReference type="PANTHER" id="PTHR43798:SF33">
    <property type="entry name" value="HYDROLASE, PUTATIVE (AFU_ORTHOLOGUE AFUA_2G14860)-RELATED"/>
    <property type="match status" value="1"/>
</dbReference>
<dbReference type="EMBL" id="CP110615">
    <property type="protein sequence ID" value="UZJ26343.1"/>
    <property type="molecule type" value="Genomic_DNA"/>
</dbReference>
<dbReference type="PRINTS" id="PR00111">
    <property type="entry name" value="ABHYDROLASE"/>
</dbReference>
<name>A0ABY6P489_9NOCA</name>
<evidence type="ECO:0000313" key="4">
    <source>
        <dbReference type="Proteomes" id="UP001164965"/>
    </source>
</evidence>
<dbReference type="Gene3D" id="3.40.50.1820">
    <property type="entry name" value="alpha/beta hydrolase"/>
    <property type="match status" value="1"/>
</dbReference>
<proteinExistence type="predicted"/>
<accession>A0ABY6P489</accession>
<dbReference type="RefSeq" id="WP_265384447.1">
    <property type="nucleotide sequence ID" value="NZ_CP110615.1"/>
</dbReference>
<dbReference type="SUPFAM" id="SSF53474">
    <property type="entry name" value="alpha/beta-Hydrolases"/>
    <property type="match status" value="1"/>
</dbReference>
<dbReference type="Proteomes" id="UP001164965">
    <property type="component" value="Chromosome"/>
</dbReference>
<keyword evidence="4" id="KW-1185">Reference proteome</keyword>
<dbReference type="PANTHER" id="PTHR43798">
    <property type="entry name" value="MONOACYLGLYCEROL LIPASE"/>
    <property type="match status" value="1"/>
</dbReference>
<evidence type="ECO:0000259" key="2">
    <source>
        <dbReference type="Pfam" id="PF00561"/>
    </source>
</evidence>
<dbReference type="InterPro" id="IPR029058">
    <property type="entry name" value="AB_hydrolase_fold"/>
</dbReference>
<gene>
    <name evidence="3" type="ORF">RHODO2019_08065</name>
</gene>
<keyword evidence="1" id="KW-0732">Signal</keyword>
<feature type="signal peptide" evidence="1">
    <location>
        <begin position="1"/>
        <end position="21"/>
    </location>
</feature>
<sequence length="283" mass="30803">MASVRSGSVVVAGLCSPLLSAGDDSATTAAVMVHGNPGSSHDWRGVLAAVGEHTRALAMDMPGFGQADKPRSFDHTVEGYAAHLEAARIELGVQQVHLVLHDFGGPWGLAWAAGHPELVASVTLVNTGVLQAYRWHWLARLWQTPRLGEAFMAQQPPRWLFRALLDHGYARRPRPPRLPRAFLDHMGHDFDADTRHAVLRLYRASEHLTDRAPELVAALSRIDCPALVLWGARDHYIGAEQALRQRAAFPRAEVVVLPGSGHWPMVDDPDVCAGLVSDFVAGA</sequence>